<protein>
    <submittedName>
        <fullName evidence="4">MGMT family protein</fullName>
    </submittedName>
</protein>
<name>A0ABX8D824_9CELL</name>
<feature type="domain" description="Methylated-DNA-[protein]-cysteine S-methyltransferase DNA binding" evidence="3">
    <location>
        <begin position="33"/>
        <end position="113"/>
    </location>
</feature>
<keyword evidence="1" id="KW-0227">DNA damage</keyword>
<dbReference type="SUPFAM" id="SSF46767">
    <property type="entry name" value="Methylated DNA-protein cysteine methyltransferase, C-terminal domain"/>
    <property type="match status" value="1"/>
</dbReference>
<evidence type="ECO:0000256" key="2">
    <source>
        <dbReference type="SAM" id="MobiDB-lite"/>
    </source>
</evidence>
<evidence type="ECO:0000259" key="3">
    <source>
        <dbReference type="Pfam" id="PF01035"/>
    </source>
</evidence>
<gene>
    <name evidence="4" type="ORF">KG103_06990</name>
</gene>
<keyword evidence="5" id="KW-1185">Reference proteome</keyword>
<dbReference type="RefSeq" id="WP_207340607.1">
    <property type="nucleotide sequence ID" value="NZ_CP074405.1"/>
</dbReference>
<dbReference type="Gene3D" id="1.10.10.10">
    <property type="entry name" value="Winged helix-like DNA-binding domain superfamily/Winged helix DNA-binding domain"/>
    <property type="match status" value="1"/>
</dbReference>
<sequence length="134" mass="14153">MPRGRPDDGDGTGPGRVGRPGQDVGGAEEDYVEEVHRLVAAVPPGRVMTYGLIAEVLADRASAAGRPARGGPRQVGRAMATGGAVPWWRVVTAAGDPPAHHRDRALAHLRAEGAPLTADGRRVRVRQAVWFPDD</sequence>
<dbReference type="InterPro" id="IPR036388">
    <property type="entry name" value="WH-like_DNA-bd_sf"/>
</dbReference>
<dbReference type="Proteomes" id="UP000677804">
    <property type="component" value="Chromosome"/>
</dbReference>
<dbReference type="CDD" id="cd06445">
    <property type="entry name" value="ATase"/>
    <property type="match status" value="1"/>
</dbReference>
<proteinExistence type="predicted"/>
<evidence type="ECO:0000313" key="4">
    <source>
        <dbReference type="EMBL" id="QVI63594.1"/>
    </source>
</evidence>
<dbReference type="InterPro" id="IPR036217">
    <property type="entry name" value="MethylDNA_cys_MeTrfase_DNAb"/>
</dbReference>
<accession>A0ABX8D824</accession>
<dbReference type="EMBL" id="CP074405">
    <property type="protein sequence ID" value="QVI63594.1"/>
    <property type="molecule type" value="Genomic_DNA"/>
</dbReference>
<reference evidence="4 5" key="1">
    <citation type="submission" date="2021-05" db="EMBL/GenBank/DDBJ databases">
        <title>Novel species in genus Cellulomonas.</title>
        <authorList>
            <person name="Zhang G."/>
        </authorList>
    </citation>
    <scope>NUCLEOTIDE SEQUENCE [LARGE SCALE GENOMIC DNA]</scope>
    <source>
        <strain evidence="5">zg-ZUI222</strain>
    </source>
</reference>
<dbReference type="Pfam" id="PF01035">
    <property type="entry name" value="DNA_binding_1"/>
    <property type="match status" value="1"/>
</dbReference>
<dbReference type="PANTHER" id="PTHR42942:SF1">
    <property type="entry name" value="ALKYLTRANSFERASE-LIKE PROTEIN 1"/>
    <property type="match status" value="1"/>
</dbReference>
<evidence type="ECO:0000256" key="1">
    <source>
        <dbReference type="ARBA" id="ARBA00022763"/>
    </source>
</evidence>
<dbReference type="InterPro" id="IPR014048">
    <property type="entry name" value="MethylDNA_cys_MeTrfase_DNA-bd"/>
</dbReference>
<organism evidence="4 5">
    <name type="scientific">Cellulomonas wangleii</name>
    <dbReference type="NCBI Taxonomy" id="2816956"/>
    <lineage>
        <taxon>Bacteria</taxon>
        <taxon>Bacillati</taxon>
        <taxon>Actinomycetota</taxon>
        <taxon>Actinomycetes</taxon>
        <taxon>Micrococcales</taxon>
        <taxon>Cellulomonadaceae</taxon>
        <taxon>Cellulomonas</taxon>
    </lineage>
</organism>
<dbReference type="InterPro" id="IPR052520">
    <property type="entry name" value="ATL_DNA_repair"/>
</dbReference>
<feature type="region of interest" description="Disordered" evidence="2">
    <location>
        <begin position="1"/>
        <end position="30"/>
    </location>
</feature>
<dbReference type="PANTHER" id="PTHR42942">
    <property type="entry name" value="6-O-METHYLGUANINE DNA METHYLTRANSFERASE"/>
    <property type="match status" value="1"/>
</dbReference>
<evidence type="ECO:0000313" key="5">
    <source>
        <dbReference type="Proteomes" id="UP000677804"/>
    </source>
</evidence>